<dbReference type="eggNOG" id="ENOG502ZF5I">
    <property type="taxonomic scope" value="Bacteria"/>
</dbReference>
<sequence length="237" mass="24974">MTSPRTLARIAGGLYLAVAVFTSLAGLVNTGIVTPDDATATTRDIAESATLFRLAFAAELVGAVFFLLTGVALYRLLNHVGRLTAAVMVGFVAIGVAIQTLNLVNQQAALRIATGPGHAEAFGEAGTRQLTMLFADLQHDGYLIAQTYFGLWLLPLGYLVHRSGYFPKALGVLLVIGCLGHLTDVFTRFLAPEFGARISLFALTPAAIAELSFVAWLLVKGAKASTAVRSGTAHARS</sequence>
<evidence type="ECO:0000313" key="3">
    <source>
        <dbReference type="Proteomes" id="UP000000844"/>
    </source>
</evidence>
<dbReference type="AlphaFoldDB" id="D3Q0V4"/>
<evidence type="ECO:0008006" key="4">
    <source>
        <dbReference type="Google" id="ProtNLM"/>
    </source>
</evidence>
<proteinExistence type="predicted"/>
<organism evidence="2 3">
    <name type="scientific">Stackebrandtia nassauensis (strain DSM 44728 / CIP 108903 / NRRL B-16338 / NBRC 102104 / LLR-40K-21)</name>
    <dbReference type="NCBI Taxonomy" id="446470"/>
    <lineage>
        <taxon>Bacteria</taxon>
        <taxon>Bacillati</taxon>
        <taxon>Actinomycetota</taxon>
        <taxon>Actinomycetes</taxon>
        <taxon>Glycomycetales</taxon>
        <taxon>Glycomycetaceae</taxon>
        <taxon>Stackebrandtia</taxon>
    </lineage>
</organism>
<dbReference type="OrthoDB" id="1160166at2"/>
<evidence type="ECO:0000256" key="1">
    <source>
        <dbReference type="SAM" id="Phobius"/>
    </source>
</evidence>
<dbReference type="KEGG" id="sna:Snas_4052"/>
<keyword evidence="1" id="KW-1133">Transmembrane helix</keyword>
<keyword evidence="1" id="KW-0812">Transmembrane</keyword>
<accession>D3Q0V4</accession>
<reference evidence="2 3" key="1">
    <citation type="journal article" date="2009" name="Stand. Genomic Sci.">
        <title>Complete genome sequence of Stackebrandtia nassauensis type strain (LLR-40K-21).</title>
        <authorList>
            <person name="Munk C."/>
            <person name="Lapidus A."/>
            <person name="Copeland A."/>
            <person name="Jando M."/>
            <person name="Mayilraj S."/>
            <person name="Glavina Del Rio T."/>
            <person name="Nolan M."/>
            <person name="Chen F."/>
            <person name="Lucas S."/>
            <person name="Tice H."/>
            <person name="Cheng J.F."/>
            <person name="Han C."/>
            <person name="Detter J.C."/>
            <person name="Bruce D."/>
            <person name="Goodwin L."/>
            <person name="Chain P."/>
            <person name="Pitluck S."/>
            <person name="Goker M."/>
            <person name="Ovchinikova G."/>
            <person name="Pati A."/>
            <person name="Ivanova N."/>
            <person name="Mavromatis K."/>
            <person name="Chen A."/>
            <person name="Palaniappan K."/>
            <person name="Land M."/>
            <person name="Hauser L."/>
            <person name="Chang Y.J."/>
            <person name="Jeffries C.D."/>
            <person name="Bristow J."/>
            <person name="Eisen J.A."/>
            <person name="Markowitz V."/>
            <person name="Hugenholtz P."/>
            <person name="Kyrpides N.C."/>
            <person name="Klenk H.P."/>
        </authorList>
    </citation>
    <scope>NUCLEOTIDE SEQUENCE [LARGE SCALE GENOMIC DNA]</scope>
    <source>
        <strain evidence="3">DSM 44728 / CIP 108903 / NRRL B-16338 / NBRC 102104 / LLR-40K-21</strain>
    </source>
</reference>
<evidence type="ECO:0000313" key="2">
    <source>
        <dbReference type="EMBL" id="ADD43704.1"/>
    </source>
</evidence>
<gene>
    <name evidence="2" type="ordered locus">Snas_4052</name>
</gene>
<protein>
    <recommendedName>
        <fullName evidence="4">DUF4386 domain-containing protein</fullName>
    </recommendedName>
</protein>
<dbReference type="Pfam" id="PF14329">
    <property type="entry name" value="DUF4386"/>
    <property type="match status" value="1"/>
</dbReference>
<feature type="transmembrane region" description="Helical" evidence="1">
    <location>
        <begin position="141"/>
        <end position="160"/>
    </location>
</feature>
<dbReference type="RefSeq" id="WP_013019275.1">
    <property type="nucleotide sequence ID" value="NC_013947.1"/>
</dbReference>
<dbReference type="EMBL" id="CP001778">
    <property type="protein sequence ID" value="ADD43704.1"/>
    <property type="molecule type" value="Genomic_DNA"/>
</dbReference>
<keyword evidence="1" id="KW-0472">Membrane</keyword>
<feature type="transmembrane region" description="Helical" evidence="1">
    <location>
        <begin position="197"/>
        <end position="219"/>
    </location>
</feature>
<dbReference type="HOGENOM" id="CLU_098561_1_1_11"/>
<dbReference type="STRING" id="446470.Snas_4052"/>
<name>D3Q0V4_STANL</name>
<keyword evidence="3" id="KW-1185">Reference proteome</keyword>
<feature type="transmembrane region" description="Helical" evidence="1">
    <location>
        <begin position="172"/>
        <end position="191"/>
    </location>
</feature>
<feature type="transmembrane region" description="Helical" evidence="1">
    <location>
        <begin position="12"/>
        <end position="34"/>
    </location>
</feature>
<dbReference type="InterPro" id="IPR025495">
    <property type="entry name" value="DUF4386"/>
</dbReference>
<dbReference type="Proteomes" id="UP000000844">
    <property type="component" value="Chromosome"/>
</dbReference>
<feature type="transmembrane region" description="Helical" evidence="1">
    <location>
        <begin position="54"/>
        <end position="76"/>
    </location>
</feature>
<feature type="transmembrane region" description="Helical" evidence="1">
    <location>
        <begin position="83"/>
        <end position="101"/>
    </location>
</feature>